<proteinExistence type="predicted"/>
<gene>
    <name evidence="2" type="ORF">ACAT0790_LOCUS68564</name>
</gene>
<dbReference type="AlphaFoldDB" id="A0A7S1SDL7"/>
<dbReference type="EMBL" id="HBGE01114899">
    <property type="protein sequence ID" value="CAD9191789.1"/>
    <property type="molecule type" value="Transcribed_RNA"/>
</dbReference>
<accession>A0A7S1SDL7</accession>
<reference evidence="2" key="1">
    <citation type="submission" date="2021-01" db="EMBL/GenBank/DDBJ databases">
        <authorList>
            <person name="Corre E."/>
            <person name="Pelletier E."/>
            <person name="Niang G."/>
            <person name="Scheremetjew M."/>
            <person name="Finn R."/>
            <person name="Kale V."/>
            <person name="Holt S."/>
            <person name="Cochrane G."/>
            <person name="Meng A."/>
            <person name="Brown T."/>
            <person name="Cohen L."/>
        </authorList>
    </citation>
    <scope>NUCLEOTIDE SEQUENCE</scope>
    <source>
        <strain evidence="2">OF101</strain>
    </source>
</reference>
<feature type="compositionally biased region" description="Low complexity" evidence="1">
    <location>
        <begin position="65"/>
        <end position="76"/>
    </location>
</feature>
<evidence type="ECO:0000256" key="1">
    <source>
        <dbReference type="SAM" id="MobiDB-lite"/>
    </source>
</evidence>
<organism evidence="2">
    <name type="scientific">Alexandrium catenella</name>
    <name type="common">Red tide dinoflagellate</name>
    <name type="synonym">Gonyaulax catenella</name>
    <dbReference type="NCBI Taxonomy" id="2925"/>
    <lineage>
        <taxon>Eukaryota</taxon>
        <taxon>Sar</taxon>
        <taxon>Alveolata</taxon>
        <taxon>Dinophyceae</taxon>
        <taxon>Gonyaulacales</taxon>
        <taxon>Pyrocystaceae</taxon>
        <taxon>Alexandrium</taxon>
    </lineage>
</organism>
<protein>
    <submittedName>
        <fullName evidence="2">Uncharacterized protein</fullName>
    </submittedName>
</protein>
<feature type="region of interest" description="Disordered" evidence="1">
    <location>
        <begin position="59"/>
        <end position="84"/>
    </location>
</feature>
<evidence type="ECO:0000313" key="2">
    <source>
        <dbReference type="EMBL" id="CAD9191789.1"/>
    </source>
</evidence>
<name>A0A7S1SDL7_ALECA</name>
<sequence length="358" mass="37427">MAMIRPVQPVGQMRAPFQTGRLTAGGKGFGVQQQVIKTIQKPVTQALMVQPQKQMMAGGGLTVRPPMKQQPKAAPPNRMAKGMAKGGMQAPQLAAMAQEFAHAAADLGTSDENLENMFQQIAASRNPGGFAAMWFNWQAGGSQPAAAAAFPALGNGGNAGGEVHLSDAEIAKRKETLLRTVSQRLQKSGGEEPLTNVTGDPTVASLRKGAVGNVAKFLREFPQYFSFGLTANPVEGKGQIQMIGLLQPVPVGALAGMQRAKEAMPEADRREALIESLAVALSDVGGSATVSELGLDSRVQGAAVNVNVKLGKFIAQYPEVFTLQADPSGHFVQANLLVSPAAAVSLANVRAKLGQVDV</sequence>